<evidence type="ECO:0000256" key="2">
    <source>
        <dbReference type="ARBA" id="ARBA00001947"/>
    </source>
</evidence>
<feature type="domain" description="Peptidase M1 membrane alanine aminopeptidase" evidence="13">
    <location>
        <begin position="235"/>
        <end position="449"/>
    </location>
</feature>
<dbReference type="PANTHER" id="PTHR46322">
    <property type="entry name" value="PUROMYCIN-SENSITIVE AMINOPEPTIDASE"/>
    <property type="match status" value="1"/>
</dbReference>
<dbReference type="GO" id="GO:0016285">
    <property type="term" value="F:alanyl aminopeptidase activity"/>
    <property type="evidence" value="ECO:0007669"/>
    <property type="project" value="UniProtKB-EC"/>
</dbReference>
<keyword evidence="18" id="KW-1185">Reference proteome</keyword>
<evidence type="ECO:0000256" key="1">
    <source>
        <dbReference type="ARBA" id="ARBA00000098"/>
    </source>
</evidence>
<evidence type="ECO:0000256" key="10">
    <source>
        <dbReference type="ARBA" id="ARBA00022833"/>
    </source>
</evidence>
<dbReference type="InterPro" id="IPR035414">
    <property type="entry name" value="Peptidase_M1_pepN_Ig-like"/>
</dbReference>
<dbReference type="GO" id="GO:0008270">
    <property type="term" value="F:zinc ion binding"/>
    <property type="evidence" value="ECO:0007669"/>
    <property type="project" value="InterPro"/>
</dbReference>
<dbReference type="SUPFAM" id="SSF63737">
    <property type="entry name" value="Leukotriene A4 hydrolase N-terminal domain"/>
    <property type="match status" value="1"/>
</dbReference>
<dbReference type="Gene3D" id="2.60.40.1840">
    <property type="match status" value="1"/>
</dbReference>
<evidence type="ECO:0000313" key="18">
    <source>
        <dbReference type="Proteomes" id="UP000198793"/>
    </source>
</evidence>
<keyword evidence="6 17" id="KW-0031">Aminopeptidase</keyword>
<evidence type="ECO:0000256" key="4">
    <source>
        <dbReference type="ARBA" id="ARBA00012564"/>
    </source>
</evidence>
<accession>A0A1H0CRK5</accession>
<dbReference type="InterPro" id="IPR042097">
    <property type="entry name" value="Aminopeptidase_N-like_N_sf"/>
</dbReference>
<dbReference type="Pfam" id="PF17900">
    <property type="entry name" value="Peptidase_M1_N"/>
    <property type="match status" value="1"/>
</dbReference>
<dbReference type="InterPro" id="IPR027268">
    <property type="entry name" value="Peptidase_M4/M1_CTD_sf"/>
</dbReference>
<dbReference type="Gene3D" id="1.25.50.10">
    <property type="entry name" value="Peptidase M1, alanyl aminopeptidase, C-terminal domain"/>
    <property type="match status" value="1"/>
</dbReference>
<dbReference type="GO" id="GO:0006508">
    <property type="term" value="P:proteolysis"/>
    <property type="evidence" value="ECO:0007669"/>
    <property type="project" value="UniProtKB-UniRule"/>
</dbReference>
<keyword evidence="9" id="KW-0378">Hydrolase</keyword>
<dbReference type="Pfam" id="PF01433">
    <property type="entry name" value="Peptidase_M1"/>
    <property type="match status" value="1"/>
</dbReference>
<dbReference type="InterPro" id="IPR038438">
    <property type="entry name" value="PepN_Ig-like_sf"/>
</dbReference>
<feature type="domain" description="Aminopeptidase N-like N-terminal" evidence="16">
    <location>
        <begin position="39"/>
        <end position="196"/>
    </location>
</feature>
<comment type="cofactor">
    <cofactor evidence="2">
        <name>Zn(2+)</name>
        <dbReference type="ChEBI" id="CHEBI:29105"/>
    </cofactor>
</comment>
<feature type="domain" description="Peptidase M1 alanyl aminopeptidase Ig-like fold" evidence="14">
    <location>
        <begin position="454"/>
        <end position="553"/>
    </location>
</feature>
<dbReference type="InterPro" id="IPR012779">
    <property type="entry name" value="Peptidase_M1_pepN"/>
</dbReference>
<organism evidence="17 18">
    <name type="scientific">Aureimonas jatrophae</name>
    <dbReference type="NCBI Taxonomy" id="1166073"/>
    <lineage>
        <taxon>Bacteria</taxon>
        <taxon>Pseudomonadati</taxon>
        <taxon>Pseudomonadota</taxon>
        <taxon>Alphaproteobacteria</taxon>
        <taxon>Hyphomicrobiales</taxon>
        <taxon>Aurantimonadaceae</taxon>
        <taxon>Aureimonas</taxon>
    </lineage>
</organism>
<dbReference type="FunFam" id="3.30.2010.30:FF:000002">
    <property type="entry name" value="Putative aminopeptidase N"/>
    <property type="match status" value="1"/>
</dbReference>
<dbReference type="EMBL" id="FNIT01000001">
    <property type="protein sequence ID" value="SDN60510.1"/>
    <property type="molecule type" value="Genomic_DNA"/>
</dbReference>
<dbReference type="Gene3D" id="3.30.2010.30">
    <property type="match status" value="1"/>
</dbReference>
<evidence type="ECO:0000256" key="3">
    <source>
        <dbReference type="ARBA" id="ARBA00010136"/>
    </source>
</evidence>
<evidence type="ECO:0000256" key="6">
    <source>
        <dbReference type="ARBA" id="ARBA00022438"/>
    </source>
</evidence>
<dbReference type="STRING" id="1166073.SAMN05192530_101432"/>
<dbReference type="AlphaFoldDB" id="A0A1H0CRK5"/>
<evidence type="ECO:0000256" key="7">
    <source>
        <dbReference type="ARBA" id="ARBA00022670"/>
    </source>
</evidence>
<dbReference type="InterPro" id="IPR037144">
    <property type="entry name" value="Peptidase_M1_pepN_C_sf"/>
</dbReference>
<protein>
    <recommendedName>
        <fullName evidence="5 12">Aminopeptidase N</fullName>
        <ecNumber evidence="4 12">3.4.11.2</ecNumber>
    </recommendedName>
</protein>
<proteinExistence type="inferred from homology"/>
<dbReference type="PANTHER" id="PTHR46322:SF1">
    <property type="entry name" value="PUROMYCIN-SENSITIVE AMINOPEPTIDASE"/>
    <property type="match status" value="1"/>
</dbReference>
<evidence type="ECO:0000256" key="12">
    <source>
        <dbReference type="NCBIfam" id="TIGR02414"/>
    </source>
</evidence>
<dbReference type="Pfam" id="PF11940">
    <property type="entry name" value="DUF3458"/>
    <property type="match status" value="1"/>
</dbReference>
<evidence type="ECO:0000256" key="9">
    <source>
        <dbReference type="ARBA" id="ARBA00022801"/>
    </source>
</evidence>
<evidence type="ECO:0000256" key="8">
    <source>
        <dbReference type="ARBA" id="ARBA00022723"/>
    </source>
</evidence>
<keyword evidence="8" id="KW-0479">Metal-binding</keyword>
<keyword evidence="10" id="KW-0862">Zinc</keyword>
<dbReference type="Gene3D" id="2.60.40.1730">
    <property type="entry name" value="tricorn interacting facor f3 domain"/>
    <property type="match status" value="1"/>
</dbReference>
<name>A0A1H0CRK5_9HYPH</name>
<keyword evidence="11" id="KW-0482">Metalloprotease</keyword>
<dbReference type="SUPFAM" id="SSF55486">
    <property type="entry name" value="Metalloproteases ('zincins'), catalytic domain"/>
    <property type="match status" value="1"/>
</dbReference>
<comment type="catalytic activity">
    <reaction evidence="1">
        <text>Release of an N-terminal amino acid, Xaa-|-Yaa- from a peptide, amide or arylamide. Xaa is preferably Ala, but may be most amino acids including Pro (slow action). When a terminal hydrophobic residue is followed by a prolyl residue, the two may be released as an intact Xaa-Pro dipeptide.</text>
        <dbReference type="EC" id="3.4.11.2"/>
    </reaction>
</comment>
<dbReference type="NCBIfam" id="TIGR02414">
    <property type="entry name" value="pepN_proteo"/>
    <property type="match status" value="1"/>
</dbReference>
<comment type="similarity">
    <text evidence="3">Belongs to the peptidase M1 family.</text>
</comment>
<dbReference type="EC" id="3.4.11.2" evidence="4 12"/>
<dbReference type="Gene3D" id="1.10.390.10">
    <property type="entry name" value="Neutral Protease Domain 2"/>
    <property type="match status" value="1"/>
</dbReference>
<dbReference type="InterPro" id="IPR024601">
    <property type="entry name" value="Peptidase_M1_pepN_C"/>
</dbReference>
<gene>
    <name evidence="17" type="ORF">SAMN05192530_101432</name>
</gene>
<feature type="domain" description="Peptidase M1 alanyl aminopeptidase C-terminal" evidence="15">
    <location>
        <begin position="560"/>
        <end position="882"/>
    </location>
</feature>
<dbReference type="OrthoDB" id="100605at2"/>
<dbReference type="CDD" id="cd09600">
    <property type="entry name" value="M1_APN"/>
    <property type="match status" value="1"/>
</dbReference>
<evidence type="ECO:0000259" key="13">
    <source>
        <dbReference type="Pfam" id="PF01433"/>
    </source>
</evidence>
<evidence type="ECO:0000313" key="17">
    <source>
        <dbReference type="EMBL" id="SDN60510.1"/>
    </source>
</evidence>
<reference evidence="17 18" key="1">
    <citation type="submission" date="2016-10" db="EMBL/GenBank/DDBJ databases">
        <authorList>
            <person name="de Groot N.N."/>
        </authorList>
    </citation>
    <scope>NUCLEOTIDE SEQUENCE [LARGE SCALE GENOMIC DNA]</scope>
    <source>
        <strain evidence="18">L7-484,KACC 16230,DSM 25025</strain>
    </source>
</reference>
<evidence type="ECO:0000259" key="16">
    <source>
        <dbReference type="Pfam" id="PF17900"/>
    </source>
</evidence>
<dbReference type="Pfam" id="PF17432">
    <property type="entry name" value="DUF3458_C"/>
    <property type="match status" value="1"/>
</dbReference>
<evidence type="ECO:0000259" key="14">
    <source>
        <dbReference type="Pfam" id="PF11940"/>
    </source>
</evidence>
<dbReference type="Proteomes" id="UP000198793">
    <property type="component" value="Unassembled WGS sequence"/>
</dbReference>
<evidence type="ECO:0000259" key="15">
    <source>
        <dbReference type="Pfam" id="PF17432"/>
    </source>
</evidence>
<dbReference type="InterPro" id="IPR001930">
    <property type="entry name" value="Peptidase_M1"/>
</dbReference>
<dbReference type="GO" id="GO:0008237">
    <property type="term" value="F:metallopeptidase activity"/>
    <property type="evidence" value="ECO:0007669"/>
    <property type="project" value="UniProtKB-UniRule"/>
</dbReference>
<dbReference type="PRINTS" id="PR00756">
    <property type="entry name" value="ALADIPTASE"/>
</dbReference>
<dbReference type="InterPro" id="IPR014782">
    <property type="entry name" value="Peptidase_M1_dom"/>
</dbReference>
<keyword evidence="7" id="KW-0645">Protease</keyword>
<dbReference type="InterPro" id="IPR045357">
    <property type="entry name" value="Aminopeptidase_N-like_N"/>
</dbReference>
<dbReference type="RefSeq" id="WP_090668162.1">
    <property type="nucleotide sequence ID" value="NZ_FNIT01000001.1"/>
</dbReference>
<evidence type="ECO:0000256" key="5">
    <source>
        <dbReference type="ARBA" id="ARBA00015611"/>
    </source>
</evidence>
<evidence type="ECO:0000256" key="11">
    <source>
        <dbReference type="ARBA" id="ARBA00023049"/>
    </source>
</evidence>
<sequence length="882" mass="97789">MARSDDGQVVRLEDYRPTDFLIEHVEMRFELFENEALVETVSTLRRREGTDPASPLVLDGDALDFVSASVNGLDIAGDRLDVSPDRLRVALPEATAAQAVQLSVRTRLRPEDNTQLMGLYRTNGVWCTQCEAEGFRRITYFLDRPDVLATYRVRVEADRRAAPVLLSNGNPVEAGALGDDRHFAVWDDPFPKPSYLFALVAGDLDPIEERFRTRSGRDVRLTIYTEKGLSSRAGYAMDALKRSMVWDERRFGLEYDLDVFNIVAVGDFNMGAMENKGLNVFNHKYVLLDPDTATDGDYQGVETVIAHEYFHNWTGNRITCRDWFQLCLKEGLTVYRDQEFTSDERSRAVKRIASVHTLKSHQFPEDQGPLQHPVRPTRYREINNFYTATVYEKGAELVRMIATILGETRFRAGMDLYFARHDGDAATIEDFIRCFEEAGETDLSQFSRWYAQAGTPTLEVRESFADGRLTLDFSQSLAPGSAGTPTAPLVIPIRFGLVDRAGRDIEAVPEAGSAEVEGDVILLTEPRASVVFADLPERPLVSVLRGFSAPVTLLHAQAEADRLALARLDPDPFGRWRALTDLVGERLRDGAKAGGTEAGATDPAIAEALIASVEDGRLEPALRAQMMQLPGEAEIARLIGRDVDPERVHAVREAVLAQIARTGSERLSHVEATLGGDAGFSPDAASAGRRALRNALLLPLSLADGSPERAARRYRDADNMTDRLAALTVLAHVFPDSDLATQAVGSFFQRFEDDALVMDKWFLLLATVPRPDTLERVEALAQHPLFRLSNPNRARALIGGFATGNQRAFNRADGAGYRWVAEQLRRLDPVNPQTAARLATAFRSWRAFEPVRQGHARAALEDLAATPGLSRDLADIVVRSLN</sequence>